<keyword evidence="1" id="KW-0472">Membrane</keyword>
<feature type="transmembrane region" description="Helical" evidence="1">
    <location>
        <begin position="82"/>
        <end position="102"/>
    </location>
</feature>
<evidence type="ECO:0000313" key="2">
    <source>
        <dbReference type="EMBL" id="KVP97756.1"/>
    </source>
</evidence>
<reference evidence="2 3" key="1">
    <citation type="submission" date="2015-11" db="EMBL/GenBank/DDBJ databases">
        <title>Expanding the genomic diversity of Burkholderia species for the development of highly accurate diagnostics.</title>
        <authorList>
            <person name="Sahl J."/>
            <person name="Keim P."/>
            <person name="Wagner D."/>
        </authorList>
    </citation>
    <scope>NUCLEOTIDE SEQUENCE [LARGE SCALE GENOMIC DNA]</scope>
    <source>
        <strain evidence="2 3">MSMB1808WGS</strain>
    </source>
</reference>
<name>A0AAW3MS34_9BURK</name>
<protein>
    <submittedName>
        <fullName evidence="2">Uncharacterized protein</fullName>
    </submittedName>
</protein>
<keyword evidence="1" id="KW-0812">Transmembrane</keyword>
<organism evidence="2 3">
    <name type="scientific">Burkholderia ubonensis</name>
    <dbReference type="NCBI Taxonomy" id="101571"/>
    <lineage>
        <taxon>Bacteria</taxon>
        <taxon>Pseudomonadati</taxon>
        <taxon>Pseudomonadota</taxon>
        <taxon>Betaproteobacteria</taxon>
        <taxon>Burkholderiales</taxon>
        <taxon>Burkholderiaceae</taxon>
        <taxon>Burkholderia</taxon>
        <taxon>Burkholderia cepacia complex</taxon>
    </lineage>
</organism>
<dbReference type="AlphaFoldDB" id="A0AAW3MS34"/>
<proteinExistence type="predicted"/>
<evidence type="ECO:0000256" key="1">
    <source>
        <dbReference type="SAM" id="Phobius"/>
    </source>
</evidence>
<dbReference type="Proteomes" id="UP000056453">
    <property type="component" value="Unassembled WGS sequence"/>
</dbReference>
<dbReference type="EMBL" id="LPBJ01000047">
    <property type="protein sequence ID" value="KVP97756.1"/>
    <property type="molecule type" value="Genomic_DNA"/>
</dbReference>
<comment type="caution">
    <text evidence="2">The sequence shown here is derived from an EMBL/GenBank/DDBJ whole genome shotgun (WGS) entry which is preliminary data.</text>
</comment>
<sequence>MNKQEKFYDLPTEPPPVNRRIYAAAKAPFGYIWEFLGWASKPWLTALPLAMAAAVVVNLLAYGVPASDGWMHFVRDSVSVGLLWTAGLGAIFAVLKAIQALFR</sequence>
<feature type="transmembrane region" description="Helical" evidence="1">
    <location>
        <begin position="43"/>
        <end position="62"/>
    </location>
</feature>
<evidence type="ECO:0000313" key="3">
    <source>
        <dbReference type="Proteomes" id="UP000056453"/>
    </source>
</evidence>
<dbReference type="RefSeq" id="WP_059928191.1">
    <property type="nucleotide sequence ID" value="NZ_LPBG01000117.1"/>
</dbReference>
<keyword evidence="3" id="KW-1185">Reference proteome</keyword>
<accession>A0AAW3MS34</accession>
<gene>
    <name evidence="2" type="ORF">WJ96_04090</name>
</gene>
<keyword evidence="1" id="KW-1133">Transmembrane helix</keyword>